<dbReference type="EC" id="5.6.2.3" evidence="1"/>
<dbReference type="CDD" id="cd22791">
    <property type="entry name" value="OTU_VRTN"/>
    <property type="match status" value="1"/>
</dbReference>
<organism evidence="6 7">
    <name type="scientific">Rotaria socialis</name>
    <dbReference type="NCBI Taxonomy" id="392032"/>
    <lineage>
        <taxon>Eukaryota</taxon>
        <taxon>Metazoa</taxon>
        <taxon>Spiralia</taxon>
        <taxon>Gnathifera</taxon>
        <taxon>Rotifera</taxon>
        <taxon>Eurotatoria</taxon>
        <taxon>Bdelloidea</taxon>
        <taxon>Philodinida</taxon>
        <taxon>Philodinidae</taxon>
        <taxon>Rotaria</taxon>
    </lineage>
</organism>
<feature type="domain" description="DNA helicase Pif1-like DEAD-box helicase" evidence="3">
    <location>
        <begin position="2167"/>
        <end position="2365"/>
    </location>
</feature>
<dbReference type="InterPro" id="IPR010285">
    <property type="entry name" value="DNA_helicase_pif1-like_DEAD"/>
</dbReference>
<dbReference type="GO" id="GO:0006281">
    <property type="term" value="P:DNA repair"/>
    <property type="evidence" value="ECO:0007669"/>
    <property type="project" value="UniProtKB-KW"/>
</dbReference>
<keyword evidence="1" id="KW-0347">Helicase</keyword>
<evidence type="ECO:0000313" key="7">
    <source>
        <dbReference type="Proteomes" id="UP000663862"/>
    </source>
</evidence>
<dbReference type="InterPro" id="IPR025476">
    <property type="entry name" value="Helitron_helicase-like"/>
</dbReference>
<feature type="region of interest" description="Disordered" evidence="2">
    <location>
        <begin position="624"/>
        <end position="707"/>
    </location>
</feature>
<dbReference type="GO" id="GO:0000723">
    <property type="term" value="P:telomere maintenance"/>
    <property type="evidence" value="ECO:0007669"/>
    <property type="project" value="InterPro"/>
</dbReference>
<dbReference type="EMBL" id="CAJOBQ010002223">
    <property type="protein sequence ID" value="CAF4546921.1"/>
    <property type="molecule type" value="Genomic_DNA"/>
</dbReference>
<dbReference type="Pfam" id="PF20209">
    <property type="entry name" value="DUF6570"/>
    <property type="match status" value="1"/>
</dbReference>
<evidence type="ECO:0000259" key="3">
    <source>
        <dbReference type="Pfam" id="PF05970"/>
    </source>
</evidence>
<feature type="compositionally biased region" description="Basic and acidic residues" evidence="2">
    <location>
        <begin position="683"/>
        <end position="695"/>
    </location>
</feature>
<dbReference type="SUPFAM" id="SSF52540">
    <property type="entry name" value="P-loop containing nucleoside triphosphate hydrolases"/>
    <property type="match status" value="2"/>
</dbReference>
<proteinExistence type="inferred from homology"/>
<evidence type="ECO:0000259" key="4">
    <source>
        <dbReference type="Pfam" id="PF14214"/>
    </source>
</evidence>
<dbReference type="InterPro" id="IPR027417">
    <property type="entry name" value="P-loop_NTPase"/>
</dbReference>
<dbReference type="InterPro" id="IPR047273">
    <property type="entry name" value="VRTN_OTU_dom"/>
</dbReference>
<comment type="cofactor">
    <cofactor evidence="1">
        <name>Mg(2+)</name>
        <dbReference type="ChEBI" id="CHEBI:18420"/>
    </cofactor>
</comment>
<feature type="compositionally biased region" description="Basic and acidic residues" evidence="2">
    <location>
        <begin position="658"/>
        <end position="672"/>
    </location>
</feature>
<feature type="domain" description="DUF6570" evidence="5">
    <location>
        <begin position="959"/>
        <end position="1096"/>
    </location>
</feature>
<dbReference type="PANTHER" id="PTHR47642">
    <property type="entry name" value="ATP-DEPENDENT DNA HELICASE"/>
    <property type="match status" value="1"/>
</dbReference>
<keyword evidence="1" id="KW-0233">DNA recombination</keyword>
<gene>
    <name evidence="6" type="ORF">TSG867_LOCUS24377</name>
</gene>
<keyword evidence="1" id="KW-0227">DNA damage</keyword>
<evidence type="ECO:0000256" key="1">
    <source>
        <dbReference type="RuleBase" id="RU363044"/>
    </source>
</evidence>
<feature type="region of interest" description="Disordered" evidence="2">
    <location>
        <begin position="513"/>
        <end position="533"/>
    </location>
</feature>
<keyword evidence="1" id="KW-0378">Hydrolase</keyword>
<comment type="catalytic activity">
    <reaction evidence="1">
        <text>ATP + H2O = ADP + phosphate + H(+)</text>
        <dbReference type="Rhea" id="RHEA:13065"/>
        <dbReference type="ChEBI" id="CHEBI:15377"/>
        <dbReference type="ChEBI" id="CHEBI:15378"/>
        <dbReference type="ChEBI" id="CHEBI:30616"/>
        <dbReference type="ChEBI" id="CHEBI:43474"/>
        <dbReference type="ChEBI" id="CHEBI:456216"/>
        <dbReference type="EC" id="5.6.2.3"/>
    </reaction>
</comment>
<dbReference type="GO" id="GO:0016787">
    <property type="term" value="F:hydrolase activity"/>
    <property type="evidence" value="ECO:0007669"/>
    <property type="project" value="UniProtKB-KW"/>
</dbReference>
<dbReference type="GO" id="GO:0005524">
    <property type="term" value="F:ATP binding"/>
    <property type="evidence" value="ECO:0007669"/>
    <property type="project" value="UniProtKB-KW"/>
</dbReference>
<dbReference type="GO" id="GO:0043139">
    <property type="term" value="F:5'-3' DNA helicase activity"/>
    <property type="evidence" value="ECO:0007669"/>
    <property type="project" value="UniProtKB-EC"/>
</dbReference>
<evidence type="ECO:0000313" key="6">
    <source>
        <dbReference type="EMBL" id="CAF4546921.1"/>
    </source>
</evidence>
<dbReference type="Proteomes" id="UP000663862">
    <property type="component" value="Unassembled WGS sequence"/>
</dbReference>
<evidence type="ECO:0000256" key="2">
    <source>
        <dbReference type="SAM" id="MobiDB-lite"/>
    </source>
</evidence>
<sequence length="2671" mass="304553">MTFESITVAVDQLLFSANNRSLEELFTSILSITSLCHLIILTSELGESLKFCFLPTVSSKIEQFLLDSGSTINWNGLSQMLPDLSSIRFLSVSLIDRNQKLIPSFIFQNLRTLSLGLLEVSFHWIAQLVATTPCLIKLKLTGLVDAYGFVVNQKWIHLFESTPRLLRIFVNVSLEQSKELYRCEKIQAPLCALNLNLVCNCDDNDCNLYYREVNRWWNLRDHFRLLNYHIRNPSFLIVKHLKTSPSTLFRLHKNKMNNQCLFCAHRAATFCCLGCREIGRSAMFEILLKLFGKTSTANNYYNQIRIISQQIETLEWLLTPINFTNITHFDPRVHKIDQKAKLYLRKAPLNVQNMVPIEVMADGNCLYNSIICLSGNAFLTHSELRVRTILELIKNEVFYNNSYSHIVGPLNEGIKNITHNFSFSELYELVGLKNVLKCNIRSIYPNIDYRQDLNIMNSTFEYAQSNLPSNTIFIFWTHTLNEIGARNNNAGNWTPNHFVPLILPSNNPEFQTNLSHPQVLSSDTTPTKSTRKNSIATQVRIPNFNMEDGEQQLFLTSPMISQPAEEISTTPRTKRRQYSIENNSNADTTNVENQRTLARERMSINRAQAIPEEVERQRVLARQRSATRRATLTPEQAEQQRTVARERSASRRASLTTHEIERQRALNRERNAATRASLTPEQAEQKRTLVRERSASRRASLTSQEIELQRALTRERNATTRASLTPEQAEQQRILASMRTMATRATASPKIAEEQRVLTRKRIATRRAAYTPEEAEQQREAARRRSLLKKTSKSKQIVTKTGVCKTIEVEWPKPADTECKTNCLKKFIQQMSMGSLAEGICGICNIRCYQRDLRRVPLNKIPSIELLKTPEDLCSVIPCIQRTQNLHSNEKHNINNDVDLAMVEGEADSEVQSSMNNLSFTSIKDVVFYERGLHRSLDKKKRYFIHCDICMECWSALTKEKIPKFSVANKIWMGDVPKELQGLTIPEQRLIAVYRHNSCIVKLHSSFYSAATAQSAIKGNCISFPQDVVNIAATLPLELEDLCDSLKIIFVGCRTPERNQLKNILTVRKKKVLNALQWLRQNNPLYRNVVINQSIIDKLPDDDVPECLWATMQVSDNVETATNERASYIPDLLINASESNNTAIVPLIPSAVLDVNGTNISSDDVAEHLLDRMKLQTAEQTRGLASERSIQKDTVYMIPRGNRPVNEYSNPNLLLGIFPTLFPYGCGSIEDGSRPVKIDFREHLRYLLSFGDRRFEEHYSFIFVVFNILQRRTACFHAHLMTSRPYFQQSAQLLESLSSADIATALVNISKGTYSSIADQRINTLMKHIRVVGGHVMGSSHSRSALRTKIHSLCFNVGLPSLFVTINPADIHSPVALYFAGVDLDLDKILPETLGTSYERAKTIATHPVATAKFFNCLIKSILKSLVLGGILGPTKAYFGTVESQGRGSLHLHLLIWLNHDFTPTQLKQQIQNEDFRQKLLTYLEDIVKEDLDQFREVDYDRTNAITGDELPIQETERVEKEVIPACLPTPNPTHDDFQRIFRNDVVRIVETSNIHRHSATCYKYSKAKPDGLKTCRMRMPRALVENSHIDVSTGQITMRRSHPWINNFNEWVISACRCNMDIKFIWTGSDAKALVYYITDYVTKSSLAFYDMFALAQQGIKSIEQQQATCGTESAIEKSRKLVLRCYNTIASHQEVSGVQVASYLMNYGDHYTTHTFRNIFLISIENYLQAEIMKVRLSEKHIDEEESDELSIPFHEDQEDEAKETEEQFILEPTKTKSGHSYVMVNTRLDYQHRSKDLTALCLYEFISLFHKKVIDKSDRRLLTNAKASDGERLSIEGTKMNERHTFASLHPQSSSHILIKHTNPVVPVLLGPQIPRREREDTRERYCRALLTLFVPWRSVGDLCSLKETWSQALEARKLSISADALKIIENIQLLHECKNDRDEHLHQIITETPTNIKIDPILIPSCYEIDENNPEDDSEELLQMLSLVNESTIKAYSASLSSHEQRYLFDALEAIDKTTRFGSLNDYKNLSNKNFSWIADDFNTFIVADSHHGTMSKQWKQDIENRKDQARSYLISGEDSLEVRNDEVQVEGVTSEIPTSPFKMNIAAVPPVTTTIAISLPTKYDIIRKFTLNSQQQFAFMIITGHLDGDNQFHTGTIDNQLLMCVPGCGGTGKSQLIRAITNYFQMTKRGTMLRKVAPTSIAAAEIDGLTIHSFLGESRKNSKKRQTRTFRPGDTKLENEWRHVKYLIIDEISMVGLSLLARLNRIVKTAKHINMDAPFGGVNMIFFGDYLQYSPVLDKPLYHTHALAQQYNERQIEMQCAQKIISQINCVVELNQQMRTEDARYLELLTRLRDGKSTVEDYQLLCTRVIGAPNLKISLQQKPWNEAPILVFRNTLRTQLNNRAVLNKAIETGIRPVVCVAQDYIRNKAIDDSRLRKAILELPDNKTEHLPGYLPLVPGMPVLLTENIATELGLSNGTRGIFRQLVYDELSEDVQFDVAIFPKHTKFITRPKYALVEFSSCKLASGLKDLEKKIIPISLTEQTFTYDIKDLLTETVSKAAKVVKRPTKIVIKRKALPLIPAYSITTHKSQGQTLRKIFVDLVTPPGPVEVASVYVPLSRVKRLGDLLIVRPFNFSSLQVKPTAAQMEELNRLNKIAIKTRKHFPTT</sequence>
<dbReference type="Gene3D" id="3.40.50.300">
    <property type="entry name" value="P-loop containing nucleotide triphosphate hydrolases"/>
    <property type="match status" value="1"/>
</dbReference>
<dbReference type="InterPro" id="IPR051055">
    <property type="entry name" value="PIF1_helicase"/>
</dbReference>
<dbReference type="CDD" id="cd18809">
    <property type="entry name" value="SF1_C_RecD"/>
    <property type="match status" value="1"/>
</dbReference>
<protein>
    <recommendedName>
        <fullName evidence="1">ATP-dependent DNA helicase</fullName>
        <ecNumber evidence="1">5.6.2.3</ecNumber>
    </recommendedName>
</protein>
<feature type="region of interest" description="Disordered" evidence="2">
    <location>
        <begin position="768"/>
        <end position="793"/>
    </location>
</feature>
<comment type="similarity">
    <text evidence="1">Belongs to the helicase family.</text>
</comment>
<keyword evidence="1" id="KW-0234">DNA repair</keyword>
<feature type="compositionally biased region" description="Polar residues" evidence="2">
    <location>
        <begin position="579"/>
        <end position="591"/>
    </location>
</feature>
<reference evidence="6" key="1">
    <citation type="submission" date="2021-02" db="EMBL/GenBank/DDBJ databases">
        <authorList>
            <person name="Nowell W R."/>
        </authorList>
    </citation>
    <scope>NUCLEOTIDE SEQUENCE</scope>
</reference>
<dbReference type="Pfam" id="PF14214">
    <property type="entry name" value="Helitron_like_N"/>
    <property type="match status" value="1"/>
</dbReference>
<comment type="caution">
    <text evidence="6">The sequence shown here is derived from an EMBL/GenBank/DDBJ whole genome shotgun (WGS) entry which is preliminary data.</text>
</comment>
<accession>A0A820YET7</accession>
<feature type="region of interest" description="Disordered" evidence="2">
    <location>
        <begin position="562"/>
        <end position="591"/>
    </location>
</feature>
<dbReference type="Pfam" id="PF05970">
    <property type="entry name" value="PIF1"/>
    <property type="match status" value="1"/>
</dbReference>
<keyword evidence="1" id="KW-0547">Nucleotide-binding</keyword>
<feature type="domain" description="Helitron helicase-like" evidence="4">
    <location>
        <begin position="1243"/>
        <end position="1456"/>
    </location>
</feature>
<feature type="compositionally biased region" description="Basic residues" evidence="2">
    <location>
        <begin position="784"/>
        <end position="793"/>
    </location>
</feature>
<dbReference type="InterPro" id="IPR046700">
    <property type="entry name" value="DUF6570"/>
</dbReference>
<feature type="compositionally biased region" description="Polar residues" evidence="2">
    <location>
        <begin position="628"/>
        <end position="640"/>
    </location>
</feature>
<feature type="compositionally biased region" description="Polar residues" evidence="2">
    <location>
        <begin position="697"/>
        <end position="706"/>
    </location>
</feature>
<keyword evidence="1" id="KW-0067">ATP-binding</keyword>
<evidence type="ECO:0000259" key="5">
    <source>
        <dbReference type="Pfam" id="PF20209"/>
    </source>
</evidence>
<name>A0A820YET7_9BILA</name>
<dbReference type="GO" id="GO:0006310">
    <property type="term" value="P:DNA recombination"/>
    <property type="evidence" value="ECO:0007669"/>
    <property type="project" value="UniProtKB-KW"/>
</dbReference>